<proteinExistence type="predicted"/>
<evidence type="ECO:0000313" key="2">
    <source>
        <dbReference type="Proteomes" id="UP000467840"/>
    </source>
</evidence>
<dbReference type="EMBL" id="JAAGAX010000003">
    <property type="protein sequence ID" value="KAF2319223.1"/>
    <property type="molecule type" value="Genomic_DNA"/>
</dbReference>
<reference evidence="1 2" key="1">
    <citation type="journal article" date="2020" name="Mol. Plant">
        <title>The Chromosome-Based Rubber Tree Genome Provides New Insights into Spurge Genome Evolution and Rubber Biosynthesis.</title>
        <authorList>
            <person name="Liu J."/>
            <person name="Shi C."/>
            <person name="Shi C.C."/>
            <person name="Li W."/>
            <person name="Zhang Q.J."/>
            <person name="Zhang Y."/>
            <person name="Li K."/>
            <person name="Lu H.F."/>
            <person name="Shi C."/>
            <person name="Zhu S.T."/>
            <person name="Xiao Z.Y."/>
            <person name="Nan H."/>
            <person name="Yue Y."/>
            <person name="Zhu X.G."/>
            <person name="Wu Y."/>
            <person name="Hong X.N."/>
            <person name="Fan G.Y."/>
            <person name="Tong Y."/>
            <person name="Zhang D."/>
            <person name="Mao C.L."/>
            <person name="Liu Y.L."/>
            <person name="Hao S.J."/>
            <person name="Liu W.Q."/>
            <person name="Lv M.Q."/>
            <person name="Zhang H.B."/>
            <person name="Liu Y."/>
            <person name="Hu-Tang G.R."/>
            <person name="Wang J.P."/>
            <person name="Wang J.H."/>
            <person name="Sun Y.H."/>
            <person name="Ni S.B."/>
            <person name="Chen W.B."/>
            <person name="Zhang X.C."/>
            <person name="Jiao Y.N."/>
            <person name="Eichler E.E."/>
            <person name="Li G.H."/>
            <person name="Liu X."/>
            <person name="Gao L.Z."/>
        </authorList>
    </citation>
    <scope>NUCLEOTIDE SEQUENCE [LARGE SCALE GENOMIC DNA]</scope>
    <source>
        <strain evidence="2">cv. GT1</strain>
        <tissue evidence="1">Leaf</tissue>
    </source>
</reference>
<dbReference type="SUPFAM" id="SSF81901">
    <property type="entry name" value="HCP-like"/>
    <property type="match status" value="1"/>
</dbReference>
<dbReference type="Gene3D" id="1.25.40.10">
    <property type="entry name" value="Tetratricopeptide repeat domain"/>
    <property type="match status" value="1"/>
</dbReference>
<accession>A0A6A6N419</accession>
<dbReference type="InterPro" id="IPR011990">
    <property type="entry name" value="TPR-like_helical_dom_sf"/>
</dbReference>
<dbReference type="SMART" id="SM00671">
    <property type="entry name" value="SEL1"/>
    <property type="match status" value="1"/>
</dbReference>
<comment type="caution">
    <text evidence="1">The sequence shown here is derived from an EMBL/GenBank/DDBJ whole genome shotgun (WGS) entry which is preliminary data.</text>
</comment>
<organism evidence="1 2">
    <name type="scientific">Hevea brasiliensis</name>
    <name type="common">Para rubber tree</name>
    <name type="synonym">Siphonia brasiliensis</name>
    <dbReference type="NCBI Taxonomy" id="3981"/>
    <lineage>
        <taxon>Eukaryota</taxon>
        <taxon>Viridiplantae</taxon>
        <taxon>Streptophyta</taxon>
        <taxon>Embryophyta</taxon>
        <taxon>Tracheophyta</taxon>
        <taxon>Spermatophyta</taxon>
        <taxon>Magnoliopsida</taxon>
        <taxon>eudicotyledons</taxon>
        <taxon>Gunneridae</taxon>
        <taxon>Pentapetalae</taxon>
        <taxon>rosids</taxon>
        <taxon>fabids</taxon>
        <taxon>Malpighiales</taxon>
        <taxon>Euphorbiaceae</taxon>
        <taxon>Crotonoideae</taxon>
        <taxon>Micrandreae</taxon>
        <taxon>Hevea</taxon>
    </lineage>
</organism>
<protein>
    <submittedName>
        <fullName evidence="1">Uncharacterized protein</fullName>
    </submittedName>
</protein>
<dbReference type="PANTHER" id="PTHR36792:SF15">
    <property type="entry name" value="SEL1 REPEAT-CONTAINING PROTEIN"/>
    <property type="match status" value="1"/>
</dbReference>
<gene>
    <name evidence="1" type="ORF">GH714_014057</name>
</gene>
<dbReference type="AlphaFoldDB" id="A0A6A6N419"/>
<keyword evidence="2" id="KW-1185">Reference proteome</keyword>
<dbReference type="InterPro" id="IPR006597">
    <property type="entry name" value="Sel1-like"/>
</dbReference>
<sequence length="134" mass="15333">MARIECHFLRLSLSARNGGFKTLKEAKAGDIAMQVLVGQMYYNGYGVPKNVQKGHDCINKASKSRASAWKVSDKRPDSEKKREMQIRTIVIVIEITNEKLRMLNKRIFVDIMLIGKVSWTCYSYISIEGTNRDM</sequence>
<evidence type="ECO:0000313" key="1">
    <source>
        <dbReference type="EMBL" id="KAF2319223.1"/>
    </source>
</evidence>
<dbReference type="Proteomes" id="UP000467840">
    <property type="component" value="Chromosome 10"/>
</dbReference>
<dbReference type="PANTHER" id="PTHR36792">
    <property type="entry name" value="EXPRESSED PROTEIN"/>
    <property type="match status" value="1"/>
</dbReference>
<name>A0A6A6N419_HEVBR</name>